<dbReference type="PANTHER" id="PTHR12053">
    <property type="entry name" value="PROTEASE FAMILY M28 PLASMA GLUTAMATE CARBOXYPEPTIDASE-RELATED"/>
    <property type="match status" value="1"/>
</dbReference>
<keyword evidence="18" id="KW-0865">Zymogen</keyword>
<evidence type="ECO:0000256" key="20">
    <source>
        <dbReference type="ARBA" id="ARBA00023228"/>
    </source>
</evidence>
<dbReference type="InterPro" id="IPR014722">
    <property type="entry name" value="Rib_uL2_dom2"/>
</dbReference>
<dbReference type="Pfam" id="PF01132">
    <property type="entry name" value="EFP"/>
    <property type="match status" value="1"/>
</dbReference>
<evidence type="ECO:0000256" key="13">
    <source>
        <dbReference type="ARBA" id="ARBA00022801"/>
    </source>
</evidence>
<sequence>MATTSDIRGGLCIHYNNDIYKVVEFLHVKPGKGPAFVRTKLKSVTTGKVIDNTFSAGHKIDDVRVETHSFQFLYADGDTYHFMNQNDYNQIELQKSALDNPHLLKEGQLVTVLINSETSEPLSVDMPAHVILEVASTEPGVKAHSQHIEEADVLFAREIFDYSFSKSSIYKRLEHISSRIGSRLSGSLGAGLALEYAKSQLDSLDLDRVWLQPVQVRKWVRGLRAYAYVKTEKGETTALPVCALIGSIATPSLGINAEVVEVRNFKDLKEEWWSNVQGKIVFYNHPMNPNQVDTFKAYLELEDIYRLGVQKAADYGAVGVIIRSATLKIDDIPHTGFISYGKLPENKYIPVVAISTKGANFLSSLLVLNPKLKFYFRQNCKNLGYVNTHNVIGEITGSAYPNKVIVVSGHLDSSDLGGGAHDNATGSVQSLGVLEIFKKLNYRPRHTIRLVLYMGEQNGMSGAKAYERFENRDSHIFVLENSSGGFAPRGFTFECTQVQFEKLALFRHLFEPYLSDKFIKANLNGGISFLRGKKTILAGLRTDSQRYFDLYHSERDIFKNVNKREFELGQGAMALLVYLVDKYQN</sequence>
<keyword evidence="9" id="KW-0121">Carboxypeptidase</keyword>
<dbReference type="SMART" id="SM01185">
    <property type="entry name" value="EFP"/>
    <property type="match status" value="1"/>
</dbReference>
<keyword evidence="19" id="KW-0325">Glycoprotein</keyword>
<keyword evidence="12" id="KW-0732">Signal</keyword>
<evidence type="ECO:0000256" key="19">
    <source>
        <dbReference type="ARBA" id="ARBA00023180"/>
    </source>
</evidence>
<evidence type="ECO:0000256" key="9">
    <source>
        <dbReference type="ARBA" id="ARBA00022645"/>
    </source>
</evidence>
<evidence type="ECO:0000256" key="11">
    <source>
        <dbReference type="ARBA" id="ARBA00022723"/>
    </source>
</evidence>
<evidence type="ECO:0000256" key="12">
    <source>
        <dbReference type="ARBA" id="ARBA00022729"/>
    </source>
</evidence>
<dbReference type="SUPFAM" id="SSF53187">
    <property type="entry name" value="Zn-dependent exopeptidases"/>
    <property type="match status" value="1"/>
</dbReference>
<comment type="caution">
    <text evidence="24">The sequence shown here is derived from an EMBL/GenBank/DDBJ whole genome shotgun (WGS) entry which is preliminary data.</text>
</comment>
<keyword evidence="17" id="KW-0482">Metalloprotease</keyword>
<evidence type="ECO:0000256" key="15">
    <source>
        <dbReference type="ARBA" id="ARBA00022833"/>
    </source>
</evidence>
<keyword evidence="8" id="KW-0964">Secreted</keyword>
<dbReference type="GO" id="GO:0005794">
    <property type="term" value="C:Golgi apparatus"/>
    <property type="evidence" value="ECO:0007669"/>
    <property type="project" value="UniProtKB-SubCell"/>
</dbReference>
<dbReference type="Proteomes" id="UP000762676">
    <property type="component" value="Unassembled WGS sequence"/>
</dbReference>
<dbReference type="InterPro" id="IPR007484">
    <property type="entry name" value="Peptidase_M28"/>
</dbReference>
<evidence type="ECO:0000313" key="25">
    <source>
        <dbReference type="Proteomes" id="UP000762676"/>
    </source>
</evidence>
<dbReference type="Pfam" id="PF08207">
    <property type="entry name" value="EFP_N"/>
    <property type="match status" value="1"/>
</dbReference>
<evidence type="ECO:0000256" key="16">
    <source>
        <dbReference type="ARBA" id="ARBA00023034"/>
    </source>
</evidence>
<dbReference type="InterPro" id="IPR013185">
    <property type="entry name" value="Transl_elong_KOW-like"/>
</dbReference>
<keyword evidence="11" id="KW-0479">Metal-binding</keyword>
<dbReference type="FunFam" id="2.30.30.30:FF:000003">
    <property type="entry name" value="Elongation factor P"/>
    <property type="match status" value="1"/>
</dbReference>
<evidence type="ECO:0000256" key="17">
    <source>
        <dbReference type="ARBA" id="ARBA00023049"/>
    </source>
</evidence>
<dbReference type="Gene3D" id="2.40.50.140">
    <property type="entry name" value="Nucleic acid-binding proteins"/>
    <property type="match status" value="1"/>
</dbReference>
<dbReference type="Gene3D" id="2.30.30.30">
    <property type="match status" value="1"/>
</dbReference>
<comment type="similarity">
    <text evidence="5">Belongs to the elongation factor P family.</text>
</comment>
<evidence type="ECO:0000256" key="6">
    <source>
        <dbReference type="ARBA" id="ARBA00010918"/>
    </source>
</evidence>
<dbReference type="InterPro" id="IPR008991">
    <property type="entry name" value="Translation_prot_SH3-like_sf"/>
</dbReference>
<keyword evidence="13" id="KW-0378">Hydrolase</keyword>
<dbReference type="CDD" id="cd04470">
    <property type="entry name" value="S1_EF-P_repeat_1"/>
    <property type="match status" value="1"/>
</dbReference>
<dbReference type="GO" id="GO:0046872">
    <property type="term" value="F:metal ion binding"/>
    <property type="evidence" value="ECO:0007669"/>
    <property type="project" value="UniProtKB-KW"/>
</dbReference>
<keyword evidence="20" id="KW-0458">Lysosome</keyword>
<evidence type="ECO:0000256" key="7">
    <source>
        <dbReference type="ARBA" id="ARBA00014116"/>
    </source>
</evidence>
<dbReference type="Gene3D" id="3.50.30.30">
    <property type="match status" value="1"/>
</dbReference>
<keyword evidence="15" id="KW-0862">Zinc</keyword>
<organism evidence="24 25">
    <name type="scientific">Elysia marginata</name>
    <dbReference type="NCBI Taxonomy" id="1093978"/>
    <lineage>
        <taxon>Eukaryota</taxon>
        <taxon>Metazoa</taxon>
        <taxon>Spiralia</taxon>
        <taxon>Lophotrochozoa</taxon>
        <taxon>Mollusca</taxon>
        <taxon>Gastropoda</taxon>
        <taxon>Heterobranchia</taxon>
        <taxon>Euthyneura</taxon>
        <taxon>Panpulmonata</taxon>
        <taxon>Sacoglossa</taxon>
        <taxon>Placobranchoidea</taxon>
        <taxon>Plakobranchidae</taxon>
        <taxon>Elysia</taxon>
    </lineage>
</organism>
<comment type="subunit">
    <text evidence="21">Homodimer. The monomeric form is inactive while the homodimer is active.</text>
</comment>
<comment type="subcellular location">
    <subcellularLocation>
        <location evidence="1">Endoplasmic reticulum</location>
    </subcellularLocation>
    <subcellularLocation>
        <location evidence="3">Golgi apparatus</location>
    </subcellularLocation>
    <subcellularLocation>
        <location evidence="2">Lysosome</location>
    </subcellularLocation>
    <subcellularLocation>
        <location evidence="4">Secreted</location>
    </subcellularLocation>
</comment>
<evidence type="ECO:0000256" key="5">
    <source>
        <dbReference type="ARBA" id="ARBA00009479"/>
    </source>
</evidence>
<accession>A0AAV4G792</accession>
<dbReference type="InterPro" id="IPR039866">
    <property type="entry name" value="CPQ"/>
</dbReference>
<evidence type="ECO:0000313" key="24">
    <source>
        <dbReference type="EMBL" id="GFR80571.1"/>
    </source>
</evidence>
<proteinExistence type="inferred from homology"/>
<dbReference type="AlphaFoldDB" id="A0AAV4G792"/>
<dbReference type="GO" id="GO:0003746">
    <property type="term" value="F:translation elongation factor activity"/>
    <property type="evidence" value="ECO:0007669"/>
    <property type="project" value="InterPro"/>
</dbReference>
<keyword evidence="16" id="KW-0333">Golgi apparatus</keyword>
<gene>
    <name evidence="24" type="ORF">ElyMa_002317700</name>
</gene>
<dbReference type="GO" id="GO:0004180">
    <property type="term" value="F:carboxypeptidase activity"/>
    <property type="evidence" value="ECO:0007669"/>
    <property type="project" value="UniProtKB-KW"/>
</dbReference>
<dbReference type="InterPro" id="IPR001059">
    <property type="entry name" value="Transl_elong_P/YeiP_cen"/>
</dbReference>
<keyword evidence="10" id="KW-0645">Protease</keyword>
<dbReference type="GO" id="GO:0006508">
    <property type="term" value="P:proteolysis"/>
    <property type="evidence" value="ECO:0007669"/>
    <property type="project" value="UniProtKB-KW"/>
</dbReference>
<dbReference type="InterPro" id="IPR012340">
    <property type="entry name" value="NA-bd_OB-fold"/>
</dbReference>
<evidence type="ECO:0000256" key="1">
    <source>
        <dbReference type="ARBA" id="ARBA00004240"/>
    </source>
</evidence>
<dbReference type="SUPFAM" id="SSF50104">
    <property type="entry name" value="Translation proteins SH3-like domain"/>
    <property type="match status" value="1"/>
</dbReference>
<feature type="domain" description="Translation elongation factor P/YeiP central" evidence="23">
    <location>
        <begin position="67"/>
        <end position="122"/>
    </location>
</feature>
<dbReference type="SUPFAM" id="SSF50249">
    <property type="entry name" value="Nucleic acid-binding proteins"/>
    <property type="match status" value="1"/>
</dbReference>
<evidence type="ECO:0000256" key="8">
    <source>
        <dbReference type="ARBA" id="ARBA00022525"/>
    </source>
</evidence>
<evidence type="ECO:0000256" key="18">
    <source>
        <dbReference type="ARBA" id="ARBA00023145"/>
    </source>
</evidence>
<dbReference type="GO" id="GO:0005576">
    <property type="term" value="C:extracellular region"/>
    <property type="evidence" value="ECO:0007669"/>
    <property type="project" value="UniProtKB-SubCell"/>
</dbReference>
<dbReference type="PANTHER" id="PTHR12053:SF3">
    <property type="entry name" value="CARBOXYPEPTIDASE Q"/>
    <property type="match status" value="1"/>
</dbReference>
<evidence type="ECO:0000256" key="4">
    <source>
        <dbReference type="ARBA" id="ARBA00004613"/>
    </source>
</evidence>
<dbReference type="GO" id="GO:0005783">
    <property type="term" value="C:endoplasmic reticulum"/>
    <property type="evidence" value="ECO:0007669"/>
    <property type="project" value="UniProtKB-SubCell"/>
</dbReference>
<dbReference type="Pfam" id="PF04389">
    <property type="entry name" value="Peptidase_M28"/>
    <property type="match status" value="1"/>
</dbReference>
<evidence type="ECO:0000256" key="2">
    <source>
        <dbReference type="ARBA" id="ARBA00004371"/>
    </source>
</evidence>
<dbReference type="Gene3D" id="3.40.630.10">
    <property type="entry name" value="Zn peptidases"/>
    <property type="match status" value="1"/>
</dbReference>
<dbReference type="GO" id="GO:0070573">
    <property type="term" value="F:metallodipeptidase activity"/>
    <property type="evidence" value="ECO:0007669"/>
    <property type="project" value="InterPro"/>
</dbReference>
<evidence type="ECO:0000256" key="3">
    <source>
        <dbReference type="ARBA" id="ARBA00004555"/>
    </source>
</evidence>
<evidence type="ECO:0000256" key="14">
    <source>
        <dbReference type="ARBA" id="ARBA00022824"/>
    </source>
</evidence>
<name>A0AAV4G792_9GAST</name>
<dbReference type="EMBL" id="BMAT01004790">
    <property type="protein sequence ID" value="GFR80571.1"/>
    <property type="molecule type" value="Genomic_DNA"/>
</dbReference>
<dbReference type="GO" id="GO:0005764">
    <property type="term" value="C:lysosome"/>
    <property type="evidence" value="ECO:0007669"/>
    <property type="project" value="UniProtKB-SubCell"/>
</dbReference>
<evidence type="ECO:0000256" key="21">
    <source>
        <dbReference type="ARBA" id="ARBA00025833"/>
    </source>
</evidence>
<reference evidence="24 25" key="1">
    <citation type="journal article" date="2021" name="Elife">
        <title>Chloroplast acquisition without the gene transfer in kleptoplastic sea slugs, Plakobranchus ocellatus.</title>
        <authorList>
            <person name="Maeda T."/>
            <person name="Takahashi S."/>
            <person name="Yoshida T."/>
            <person name="Shimamura S."/>
            <person name="Takaki Y."/>
            <person name="Nagai Y."/>
            <person name="Toyoda A."/>
            <person name="Suzuki Y."/>
            <person name="Arimoto A."/>
            <person name="Ishii H."/>
            <person name="Satoh N."/>
            <person name="Nishiyama T."/>
            <person name="Hasebe M."/>
            <person name="Maruyama T."/>
            <person name="Minagawa J."/>
            <person name="Obokata J."/>
            <person name="Shigenobu S."/>
        </authorList>
    </citation>
    <scope>NUCLEOTIDE SEQUENCE [LARGE SCALE GENOMIC DNA]</scope>
</reference>
<keyword evidence="25" id="KW-1185">Reference proteome</keyword>
<protein>
    <recommendedName>
        <fullName evidence="7">Carboxypeptidase Q</fullName>
    </recommendedName>
    <alternativeName>
        <fullName evidence="22">Plasma glutamate carboxypeptidase</fullName>
    </alternativeName>
</protein>
<evidence type="ECO:0000256" key="10">
    <source>
        <dbReference type="ARBA" id="ARBA00022670"/>
    </source>
</evidence>
<evidence type="ECO:0000256" key="22">
    <source>
        <dbReference type="ARBA" id="ARBA00033328"/>
    </source>
</evidence>
<keyword evidence="14" id="KW-0256">Endoplasmic reticulum</keyword>
<evidence type="ECO:0000259" key="23">
    <source>
        <dbReference type="SMART" id="SM01185"/>
    </source>
</evidence>
<comment type="similarity">
    <text evidence="6">Belongs to the peptidase M28 family.</text>
</comment>